<feature type="compositionally biased region" description="Low complexity" evidence="1">
    <location>
        <begin position="301"/>
        <end position="314"/>
    </location>
</feature>
<comment type="caution">
    <text evidence="2">The sequence shown here is derived from an EMBL/GenBank/DDBJ whole genome shotgun (WGS) entry which is preliminary data.</text>
</comment>
<proteinExistence type="predicted"/>
<dbReference type="EMBL" id="BAAAOQ010000007">
    <property type="protein sequence ID" value="GAA2195122.1"/>
    <property type="molecule type" value="Genomic_DNA"/>
</dbReference>
<name>A0ABN3BFY1_9ACTN</name>
<feature type="region of interest" description="Disordered" evidence="1">
    <location>
        <begin position="1"/>
        <end position="323"/>
    </location>
</feature>
<protein>
    <submittedName>
        <fullName evidence="2">Uncharacterized protein</fullName>
    </submittedName>
</protein>
<evidence type="ECO:0000256" key="1">
    <source>
        <dbReference type="SAM" id="MobiDB-lite"/>
    </source>
</evidence>
<sequence>MTDRTSGPGGDRHRAERLSGAPAEEWVPEQESADRDEWAPGDAAPRHRAPRTPRPEERLPGEPAARMPGEGAGGRVPGGAEGRGEGTGSRLSGADMSGRAPAEGVSGRAPGEGAGGRSADEGVSGRLPGAAGPGREGLTGDDRTPQDTPQPPPGPAGVPESGLPGGHGVPGEGKWPPGPAGTPASGLSEGPAEPGAERAGRPHGTEGLRPGTEELGPETPGAEHMRPESSGADTGRSSRTGAGGREATEEEGQMPDDGLGAPAVGAASGREAGTTEGRGADTWPTAPGSPPAPGGSGPGTVGATATAPSGTGAPLLPHEETDRWEQRLREVTGRFVDDPREAVEQADRTVEEIARRFTEAVTRRRRTLRMSWEGTEARGPAAETDTEQLRLALRDYRELAGRLLHG</sequence>
<organism evidence="2 3">
    <name type="scientific">Streptomyces bangladeshensis</name>
    <dbReference type="NCBI Taxonomy" id="295352"/>
    <lineage>
        <taxon>Bacteria</taxon>
        <taxon>Bacillati</taxon>
        <taxon>Actinomycetota</taxon>
        <taxon>Actinomycetes</taxon>
        <taxon>Kitasatosporales</taxon>
        <taxon>Streptomycetaceae</taxon>
        <taxon>Streptomyces</taxon>
    </lineage>
</organism>
<keyword evidence="3" id="KW-1185">Reference proteome</keyword>
<dbReference type="Proteomes" id="UP001501391">
    <property type="component" value="Unassembled WGS sequence"/>
</dbReference>
<feature type="compositionally biased region" description="Gly residues" evidence="1">
    <location>
        <begin position="70"/>
        <end position="87"/>
    </location>
</feature>
<evidence type="ECO:0000313" key="2">
    <source>
        <dbReference type="EMBL" id="GAA2195122.1"/>
    </source>
</evidence>
<evidence type="ECO:0000313" key="3">
    <source>
        <dbReference type="Proteomes" id="UP001501391"/>
    </source>
</evidence>
<accession>A0ABN3BFY1</accession>
<gene>
    <name evidence="2" type="ORF">GCM10009787_23960</name>
</gene>
<reference evidence="2 3" key="1">
    <citation type="journal article" date="2019" name="Int. J. Syst. Evol. Microbiol.">
        <title>The Global Catalogue of Microorganisms (GCM) 10K type strain sequencing project: providing services to taxonomists for standard genome sequencing and annotation.</title>
        <authorList>
            <consortium name="The Broad Institute Genomics Platform"/>
            <consortium name="The Broad Institute Genome Sequencing Center for Infectious Disease"/>
            <person name="Wu L."/>
            <person name="Ma J."/>
        </authorList>
    </citation>
    <scope>NUCLEOTIDE SEQUENCE [LARGE SCALE GENOMIC DNA]</scope>
    <source>
        <strain evidence="2 3">JCM 14924</strain>
    </source>
</reference>
<dbReference type="RefSeq" id="WP_346162648.1">
    <property type="nucleotide sequence ID" value="NZ_BAAAOQ010000007.1"/>
</dbReference>
<feature type="compositionally biased region" description="Basic and acidic residues" evidence="1">
    <location>
        <begin position="195"/>
        <end position="206"/>
    </location>
</feature>